<protein>
    <submittedName>
        <fullName evidence="4">Thiamin-phosphate pyrophosphorylase</fullName>
        <ecNumber evidence="4">2.5.1.3</ecNumber>
    </submittedName>
</protein>
<dbReference type="Pfam" id="PF02581">
    <property type="entry name" value="TMP-TENI"/>
    <property type="match status" value="1"/>
</dbReference>
<dbReference type="GO" id="GO:0009228">
    <property type="term" value="P:thiamine biosynthetic process"/>
    <property type="evidence" value="ECO:0007669"/>
    <property type="project" value="UniProtKB-KW"/>
</dbReference>
<feature type="domain" description="Thiamine phosphate synthase/TenI" evidence="3">
    <location>
        <begin position="20"/>
        <end position="187"/>
    </location>
</feature>
<evidence type="ECO:0000313" key="4">
    <source>
        <dbReference type="EMBL" id="SFV89982.1"/>
    </source>
</evidence>
<dbReference type="SUPFAM" id="SSF51391">
    <property type="entry name" value="Thiamin phosphate synthase"/>
    <property type="match status" value="1"/>
</dbReference>
<comment type="pathway">
    <text evidence="1">Cofactor biosynthesis; thiamine diphosphate biosynthesis.</text>
</comment>
<dbReference type="PANTHER" id="PTHR20857:SF15">
    <property type="entry name" value="THIAMINE-PHOSPHATE SYNTHASE"/>
    <property type="match status" value="1"/>
</dbReference>
<sequence length="211" mass="23444">MRFLKCDERPLGIYPVVDRAEKLRPLYECGITTAQLRVKDLEGGALEREIVEAIAVSREFDVRLFVNDYWQLAIKHGAYGIHLGQEDIQKADIDAIYNAGLRLGISTHTPEEIDIALGFEPSYIAIGPVFVPISKELKYDTVGTELLKRWAEAVDYPVVAIGGITIDNIENVAKTKAASGIAMISGVLDEMGTVSKVKTEILMEVFKRYDI</sequence>
<gene>
    <name evidence="4" type="ORF">MNB_SV-4-1162</name>
</gene>
<dbReference type="Gene3D" id="3.20.20.70">
    <property type="entry name" value="Aldolase class I"/>
    <property type="match status" value="1"/>
</dbReference>
<dbReference type="GO" id="GO:0005737">
    <property type="term" value="C:cytoplasm"/>
    <property type="evidence" value="ECO:0007669"/>
    <property type="project" value="TreeGrafter"/>
</dbReference>
<proteinExistence type="predicted"/>
<name>A0A1W1E7P6_9ZZZZ</name>
<dbReference type="InterPro" id="IPR013785">
    <property type="entry name" value="Aldolase_TIM"/>
</dbReference>
<keyword evidence="4" id="KW-0808">Transferase</keyword>
<evidence type="ECO:0000256" key="1">
    <source>
        <dbReference type="ARBA" id="ARBA00004948"/>
    </source>
</evidence>
<organism evidence="4">
    <name type="scientific">hydrothermal vent metagenome</name>
    <dbReference type="NCBI Taxonomy" id="652676"/>
    <lineage>
        <taxon>unclassified sequences</taxon>
        <taxon>metagenomes</taxon>
        <taxon>ecological metagenomes</taxon>
    </lineage>
</organism>
<dbReference type="CDD" id="cd00564">
    <property type="entry name" value="TMP_TenI"/>
    <property type="match status" value="1"/>
</dbReference>
<dbReference type="InterPro" id="IPR036206">
    <property type="entry name" value="ThiamineP_synth_sf"/>
</dbReference>
<dbReference type="AlphaFoldDB" id="A0A1W1E7P6"/>
<dbReference type="EMBL" id="FPIB01000007">
    <property type="protein sequence ID" value="SFV89982.1"/>
    <property type="molecule type" value="Genomic_DNA"/>
</dbReference>
<dbReference type="GO" id="GO:0004789">
    <property type="term" value="F:thiamine-phosphate diphosphorylase activity"/>
    <property type="evidence" value="ECO:0007669"/>
    <property type="project" value="UniProtKB-EC"/>
</dbReference>
<evidence type="ECO:0000256" key="2">
    <source>
        <dbReference type="ARBA" id="ARBA00022977"/>
    </source>
</evidence>
<dbReference type="PANTHER" id="PTHR20857">
    <property type="entry name" value="THIAMINE-PHOSPHATE PYROPHOSPHORYLASE"/>
    <property type="match status" value="1"/>
</dbReference>
<accession>A0A1W1E7P6</accession>
<dbReference type="InterPro" id="IPR022998">
    <property type="entry name" value="ThiamineP_synth_TenI"/>
</dbReference>
<reference evidence="4" key="1">
    <citation type="submission" date="2016-10" db="EMBL/GenBank/DDBJ databases">
        <authorList>
            <person name="de Groot N.N."/>
        </authorList>
    </citation>
    <scope>NUCLEOTIDE SEQUENCE</scope>
</reference>
<keyword evidence="2" id="KW-0784">Thiamine biosynthesis</keyword>
<evidence type="ECO:0000259" key="3">
    <source>
        <dbReference type="Pfam" id="PF02581"/>
    </source>
</evidence>
<dbReference type="EC" id="2.5.1.3" evidence="4"/>